<evidence type="ECO:0000259" key="1">
    <source>
        <dbReference type="Pfam" id="PF24758"/>
    </source>
</evidence>
<dbReference type="SUPFAM" id="SSF52047">
    <property type="entry name" value="RNI-like"/>
    <property type="match status" value="1"/>
</dbReference>
<dbReference type="OMA" id="RWSPTLE"/>
<evidence type="ECO:0000313" key="2">
    <source>
        <dbReference type="EMBL" id="AES59043.1"/>
    </source>
</evidence>
<evidence type="ECO:0000313" key="4">
    <source>
        <dbReference type="Proteomes" id="UP000002051"/>
    </source>
</evidence>
<reference evidence="2 4" key="1">
    <citation type="journal article" date="2011" name="Nature">
        <title>The Medicago genome provides insight into the evolution of rhizobial symbioses.</title>
        <authorList>
            <person name="Young N.D."/>
            <person name="Debelle F."/>
            <person name="Oldroyd G.E."/>
            <person name="Geurts R."/>
            <person name="Cannon S.B."/>
            <person name="Udvardi M.K."/>
            <person name="Benedito V.A."/>
            <person name="Mayer K.F."/>
            <person name="Gouzy J."/>
            <person name="Schoof H."/>
            <person name="Van de Peer Y."/>
            <person name="Proost S."/>
            <person name="Cook D.R."/>
            <person name="Meyers B.C."/>
            <person name="Spannagl M."/>
            <person name="Cheung F."/>
            <person name="De Mita S."/>
            <person name="Krishnakumar V."/>
            <person name="Gundlach H."/>
            <person name="Zhou S."/>
            <person name="Mudge J."/>
            <person name="Bharti A.K."/>
            <person name="Murray J.D."/>
            <person name="Naoumkina M.A."/>
            <person name="Rosen B."/>
            <person name="Silverstein K.A."/>
            <person name="Tang H."/>
            <person name="Rombauts S."/>
            <person name="Zhao P.X."/>
            <person name="Zhou P."/>
            <person name="Barbe V."/>
            <person name="Bardou P."/>
            <person name="Bechner M."/>
            <person name="Bellec A."/>
            <person name="Berger A."/>
            <person name="Berges H."/>
            <person name="Bidwell S."/>
            <person name="Bisseling T."/>
            <person name="Choisne N."/>
            <person name="Couloux A."/>
            <person name="Denny R."/>
            <person name="Deshpande S."/>
            <person name="Dai X."/>
            <person name="Doyle J.J."/>
            <person name="Dudez A.M."/>
            <person name="Farmer A.D."/>
            <person name="Fouteau S."/>
            <person name="Franken C."/>
            <person name="Gibelin C."/>
            <person name="Gish J."/>
            <person name="Goldstein S."/>
            <person name="Gonzalez A.J."/>
            <person name="Green P.J."/>
            <person name="Hallab A."/>
            <person name="Hartog M."/>
            <person name="Hua A."/>
            <person name="Humphray S.J."/>
            <person name="Jeong D.H."/>
            <person name="Jing Y."/>
            <person name="Jocker A."/>
            <person name="Kenton S.M."/>
            <person name="Kim D.J."/>
            <person name="Klee K."/>
            <person name="Lai H."/>
            <person name="Lang C."/>
            <person name="Lin S."/>
            <person name="Macmil S.L."/>
            <person name="Magdelenat G."/>
            <person name="Matthews L."/>
            <person name="McCorrison J."/>
            <person name="Monaghan E.L."/>
            <person name="Mun J.H."/>
            <person name="Najar F.Z."/>
            <person name="Nicholson C."/>
            <person name="Noirot C."/>
            <person name="O'Bleness M."/>
            <person name="Paule C.R."/>
            <person name="Poulain J."/>
            <person name="Prion F."/>
            <person name="Qin B."/>
            <person name="Qu C."/>
            <person name="Retzel E.F."/>
            <person name="Riddle C."/>
            <person name="Sallet E."/>
            <person name="Samain S."/>
            <person name="Samson N."/>
            <person name="Sanders I."/>
            <person name="Saurat O."/>
            <person name="Scarpelli C."/>
            <person name="Schiex T."/>
            <person name="Segurens B."/>
            <person name="Severin A.J."/>
            <person name="Sherrier D.J."/>
            <person name="Shi R."/>
            <person name="Sims S."/>
            <person name="Singer S.R."/>
            <person name="Sinharoy S."/>
            <person name="Sterck L."/>
            <person name="Viollet A."/>
            <person name="Wang B.B."/>
            <person name="Wang K."/>
            <person name="Wang M."/>
            <person name="Wang X."/>
            <person name="Warfsmann J."/>
            <person name="Weissenbach J."/>
            <person name="White D.D."/>
            <person name="White J.D."/>
            <person name="Wiley G.B."/>
            <person name="Wincker P."/>
            <person name="Xing Y."/>
            <person name="Yang L."/>
            <person name="Yao Z."/>
            <person name="Ying F."/>
            <person name="Zhai J."/>
            <person name="Zhou L."/>
            <person name="Zuber A."/>
            <person name="Denarie J."/>
            <person name="Dixon R.A."/>
            <person name="May G.D."/>
            <person name="Schwartz D.C."/>
            <person name="Rogers J."/>
            <person name="Quetier F."/>
            <person name="Town C.D."/>
            <person name="Roe B.A."/>
        </authorList>
    </citation>
    <scope>NUCLEOTIDE SEQUENCE [LARGE SCALE GENOMIC DNA]</scope>
    <source>
        <strain evidence="2">A17</strain>
        <strain evidence="3 4">cv. Jemalong A17</strain>
    </source>
</reference>
<dbReference type="PaxDb" id="3880-AES59043"/>
<dbReference type="InterPro" id="IPR032675">
    <property type="entry name" value="LRR_dom_sf"/>
</dbReference>
<gene>
    <name evidence="2" type="ordered locus">MTR_1g013280</name>
</gene>
<accession>G7I7J1</accession>
<reference evidence="3" key="3">
    <citation type="submission" date="2015-04" db="UniProtKB">
        <authorList>
            <consortium name="EnsemblPlants"/>
        </authorList>
    </citation>
    <scope>IDENTIFICATION</scope>
    <source>
        <strain evidence="3">cv. Jemalong A17</strain>
    </source>
</reference>
<proteinExistence type="predicted"/>
<dbReference type="eggNOG" id="ENOG502QTI8">
    <property type="taxonomic scope" value="Eukaryota"/>
</dbReference>
<feature type="domain" description="F-box/LRR-repeat protein 15/At3g58940/PEG3-like LRR" evidence="1">
    <location>
        <begin position="47"/>
        <end position="249"/>
    </location>
</feature>
<dbReference type="AlphaFoldDB" id="G7I7J1"/>
<dbReference type="HOGENOM" id="CLU_010721_0_1_1"/>
<evidence type="ECO:0000313" key="3">
    <source>
        <dbReference type="EnsemblPlants" id="AES59043"/>
    </source>
</evidence>
<dbReference type="Pfam" id="PF24758">
    <property type="entry name" value="LRR_At5g56370"/>
    <property type="match status" value="1"/>
</dbReference>
<dbReference type="STRING" id="3880.G7I7J1"/>
<dbReference type="Proteomes" id="UP000002051">
    <property type="component" value="Unassembled WGS sequence"/>
</dbReference>
<keyword evidence="4" id="KW-1185">Reference proteome</keyword>
<dbReference type="EMBL" id="CM001217">
    <property type="protein sequence ID" value="AES59043.1"/>
    <property type="molecule type" value="Genomic_DNA"/>
</dbReference>
<dbReference type="EnsemblPlants" id="AES59043">
    <property type="protein sequence ID" value="AES59043"/>
    <property type="gene ID" value="MTR_1g013280"/>
</dbReference>
<name>G7I7J1_MEDTR</name>
<dbReference type="InterPro" id="IPR055411">
    <property type="entry name" value="LRR_FXL15/At3g58940/PEG3-like"/>
</dbReference>
<dbReference type="PANTHER" id="PTHR31639:SF93">
    <property type="entry name" value="F-BOX_FBD_LRR PROTEIN"/>
    <property type="match status" value="1"/>
</dbReference>
<dbReference type="PANTHER" id="PTHR31639">
    <property type="entry name" value="F-BOX PROTEIN-LIKE"/>
    <property type="match status" value="1"/>
</dbReference>
<sequence length="347" mass="39779">MLGRQCVSQASQGPSVIESKFLRIIDHVLLLHSGPIESFMFTDNGQTLIHVNSIKEIYLSVWIEECYKITWCLFSCQSLRHLSLYCCRLKPPTIFEDAFKNMISGCPLLEDLALLEVDGFTQINAHAPNLKVFKIGGKFEDINFGNNFQLTNVFVDLNIYLSSEINQRRLHGRSSNLLKFFVHRPHMQSLEIGNYFLKYLAAGDVSVKLPTPCIDLSYLSLCINFNVLKEISAALCLLRSSPNLKKLEIFARFEELSVILTPTFYCWEVIFSRPVNPIRVRHVTIDDISGIKSELDFIRFLLLYSPMLEKMIVKHVVDVQPKLMTELIRFKRASGEAEVIYLKKDSS</sequence>
<dbReference type="Gene3D" id="3.80.10.10">
    <property type="entry name" value="Ribonuclease Inhibitor"/>
    <property type="match status" value="1"/>
</dbReference>
<reference evidence="2 4" key="2">
    <citation type="journal article" date="2014" name="BMC Genomics">
        <title>An improved genome release (version Mt4.0) for the model legume Medicago truncatula.</title>
        <authorList>
            <person name="Tang H."/>
            <person name="Krishnakumar V."/>
            <person name="Bidwell S."/>
            <person name="Rosen B."/>
            <person name="Chan A."/>
            <person name="Zhou S."/>
            <person name="Gentzbittel L."/>
            <person name="Childs K.L."/>
            <person name="Yandell M."/>
            <person name="Gundlach H."/>
            <person name="Mayer K.F."/>
            <person name="Schwartz D.C."/>
            <person name="Town C.D."/>
        </authorList>
    </citation>
    <scope>GENOME REANNOTATION</scope>
    <source>
        <strain evidence="3 4">cv. Jemalong A17</strain>
    </source>
</reference>
<protein>
    <submittedName>
        <fullName evidence="2">F-box/FBD/LRR plant protein, putative</fullName>
    </submittedName>
</protein>
<organism evidence="2 4">
    <name type="scientific">Medicago truncatula</name>
    <name type="common">Barrel medic</name>
    <name type="synonym">Medicago tribuloides</name>
    <dbReference type="NCBI Taxonomy" id="3880"/>
    <lineage>
        <taxon>Eukaryota</taxon>
        <taxon>Viridiplantae</taxon>
        <taxon>Streptophyta</taxon>
        <taxon>Embryophyta</taxon>
        <taxon>Tracheophyta</taxon>
        <taxon>Spermatophyta</taxon>
        <taxon>Magnoliopsida</taxon>
        <taxon>eudicotyledons</taxon>
        <taxon>Gunneridae</taxon>
        <taxon>Pentapetalae</taxon>
        <taxon>rosids</taxon>
        <taxon>fabids</taxon>
        <taxon>Fabales</taxon>
        <taxon>Fabaceae</taxon>
        <taxon>Papilionoideae</taxon>
        <taxon>50 kb inversion clade</taxon>
        <taxon>NPAAA clade</taxon>
        <taxon>Hologalegina</taxon>
        <taxon>IRL clade</taxon>
        <taxon>Trifolieae</taxon>
        <taxon>Medicago</taxon>
    </lineage>
</organism>